<proteinExistence type="predicted"/>
<evidence type="ECO:0000313" key="1">
    <source>
        <dbReference type="EMBL" id="KIK63419.1"/>
    </source>
</evidence>
<protein>
    <submittedName>
        <fullName evidence="1">Uncharacterized protein</fullName>
    </submittedName>
</protein>
<dbReference type="SUPFAM" id="SSF52047">
    <property type="entry name" value="RNI-like"/>
    <property type="match status" value="1"/>
</dbReference>
<gene>
    <name evidence="1" type="ORF">GYMLUDRAFT_57627</name>
</gene>
<accession>A0A0D0CKJ3</accession>
<name>A0A0D0CKJ3_9AGAR</name>
<evidence type="ECO:0000313" key="2">
    <source>
        <dbReference type="Proteomes" id="UP000053593"/>
    </source>
</evidence>
<keyword evidence="2" id="KW-1185">Reference proteome</keyword>
<reference evidence="1 2" key="1">
    <citation type="submission" date="2014-04" db="EMBL/GenBank/DDBJ databases">
        <title>Evolutionary Origins and Diversification of the Mycorrhizal Mutualists.</title>
        <authorList>
            <consortium name="DOE Joint Genome Institute"/>
            <consortium name="Mycorrhizal Genomics Consortium"/>
            <person name="Kohler A."/>
            <person name="Kuo A."/>
            <person name="Nagy L.G."/>
            <person name="Floudas D."/>
            <person name="Copeland A."/>
            <person name="Barry K.W."/>
            <person name="Cichocki N."/>
            <person name="Veneault-Fourrey C."/>
            <person name="LaButti K."/>
            <person name="Lindquist E.A."/>
            <person name="Lipzen A."/>
            <person name="Lundell T."/>
            <person name="Morin E."/>
            <person name="Murat C."/>
            <person name="Riley R."/>
            <person name="Ohm R."/>
            <person name="Sun H."/>
            <person name="Tunlid A."/>
            <person name="Henrissat B."/>
            <person name="Grigoriev I.V."/>
            <person name="Hibbett D.S."/>
            <person name="Martin F."/>
        </authorList>
    </citation>
    <scope>NUCLEOTIDE SEQUENCE [LARGE SCALE GENOMIC DNA]</scope>
    <source>
        <strain evidence="1 2">FD-317 M1</strain>
    </source>
</reference>
<dbReference type="AlphaFoldDB" id="A0A0D0CKJ3"/>
<dbReference type="HOGENOM" id="CLU_560263_0_0_1"/>
<dbReference type="Proteomes" id="UP000053593">
    <property type="component" value="Unassembled WGS sequence"/>
</dbReference>
<sequence length="487" mass="55299">MSRELKRTLPAGLSIDVLSTIMKMQDVPGMSRFSKCSSSLCALSIPILCSLFSIPNANVCFSAWLFWRNCSLKERNLITGLTCGQKVYHGDGCLCSQCTETGGDRYYLCWVCVHDILVSSTPILNLSFCGLSLPYAFYHTARSWQQHVMLSISGCTLTAWRRSFRVRARTVEFHLNSWYHLDEQPWQDRHSWTGFGLELSFLKCCDGLTEAVLHWCPETAWILADYHAFALSQLERTLGSVPRSLLTSMHNELARTPFPNTLTYLGVEVDDDSVAQLCDGDCKKLAELIGPLLAQTPEIHRLHLCRCFPRLHRPIITYNPQRALQELLGPVLIVRSLIATEQITNLFLTDWGIKPTDVISLLTVAPSLTQLETYLQEWDIDVLKAIIANSTTIKQIHLWFQHGSIVEDADAIFWLLLKASELEHLTLCNVGCNFDSYDDGPRRFTVPSHLKSVRFSLSSVFQNLQNQWLLLCKDLCDVKRISFDKDT</sequence>
<dbReference type="EMBL" id="KN834764">
    <property type="protein sequence ID" value="KIK63419.1"/>
    <property type="molecule type" value="Genomic_DNA"/>
</dbReference>
<organism evidence="1 2">
    <name type="scientific">Collybiopsis luxurians FD-317 M1</name>
    <dbReference type="NCBI Taxonomy" id="944289"/>
    <lineage>
        <taxon>Eukaryota</taxon>
        <taxon>Fungi</taxon>
        <taxon>Dikarya</taxon>
        <taxon>Basidiomycota</taxon>
        <taxon>Agaricomycotina</taxon>
        <taxon>Agaricomycetes</taxon>
        <taxon>Agaricomycetidae</taxon>
        <taxon>Agaricales</taxon>
        <taxon>Marasmiineae</taxon>
        <taxon>Omphalotaceae</taxon>
        <taxon>Collybiopsis</taxon>
        <taxon>Collybiopsis luxurians</taxon>
    </lineage>
</organism>